<organism evidence="2 3">
    <name type="scientific">Streptomyces subrutilus</name>
    <dbReference type="NCBI Taxonomy" id="36818"/>
    <lineage>
        <taxon>Bacteria</taxon>
        <taxon>Bacillati</taxon>
        <taxon>Actinomycetota</taxon>
        <taxon>Actinomycetes</taxon>
        <taxon>Kitasatosporales</taxon>
        <taxon>Streptomycetaceae</taxon>
        <taxon>Streptomyces</taxon>
    </lineage>
</organism>
<feature type="region of interest" description="Disordered" evidence="1">
    <location>
        <begin position="1"/>
        <end position="20"/>
    </location>
</feature>
<evidence type="ECO:0000313" key="3">
    <source>
        <dbReference type="Proteomes" id="UP000095705"/>
    </source>
</evidence>
<dbReference type="AlphaFoldDB" id="A0A1E5PLQ5"/>
<feature type="compositionally biased region" description="Basic and acidic residues" evidence="1">
    <location>
        <begin position="112"/>
        <end position="122"/>
    </location>
</feature>
<evidence type="ECO:0000256" key="1">
    <source>
        <dbReference type="SAM" id="MobiDB-lite"/>
    </source>
</evidence>
<name>A0A1E5PLQ5_9ACTN</name>
<keyword evidence="3" id="KW-1185">Reference proteome</keyword>
<feature type="region of interest" description="Disordered" evidence="1">
    <location>
        <begin position="106"/>
        <end position="145"/>
    </location>
</feature>
<dbReference type="EMBL" id="MEHK01000001">
    <property type="protein sequence ID" value="OEJ30454.1"/>
    <property type="molecule type" value="Genomic_DNA"/>
</dbReference>
<feature type="compositionally biased region" description="Low complexity" evidence="1">
    <location>
        <begin position="130"/>
        <end position="141"/>
    </location>
</feature>
<proteinExistence type="predicted"/>
<feature type="region of interest" description="Disordered" evidence="1">
    <location>
        <begin position="170"/>
        <end position="190"/>
    </location>
</feature>
<dbReference type="STRING" id="36818.BGK67_02980"/>
<gene>
    <name evidence="2" type="ORF">BGK67_02980</name>
</gene>
<accession>A0A1E5PLQ5</accession>
<protein>
    <submittedName>
        <fullName evidence="2">Uncharacterized protein</fullName>
    </submittedName>
</protein>
<evidence type="ECO:0000313" key="2">
    <source>
        <dbReference type="EMBL" id="OEJ30454.1"/>
    </source>
</evidence>
<comment type="caution">
    <text evidence="2">The sequence shown here is derived from an EMBL/GenBank/DDBJ whole genome shotgun (WGS) entry which is preliminary data.</text>
</comment>
<reference evidence="2 3" key="1">
    <citation type="submission" date="2016-08" db="EMBL/GenBank/DDBJ databases">
        <title>The complete genome of Streptomyces subrutilus 10-1-1.</title>
        <authorList>
            <person name="Chen X."/>
        </authorList>
    </citation>
    <scope>NUCLEOTIDE SEQUENCE [LARGE SCALE GENOMIC DNA]</scope>
    <source>
        <strain evidence="2 3">10-1-1</strain>
    </source>
</reference>
<feature type="compositionally biased region" description="Gly residues" evidence="1">
    <location>
        <begin position="180"/>
        <end position="190"/>
    </location>
</feature>
<dbReference type="Proteomes" id="UP000095705">
    <property type="component" value="Unassembled WGS sequence"/>
</dbReference>
<sequence length="190" mass="20329">MTMTMTITPRSVRHQGTEHGQQLRRLSVLTLGVVAGPRPLGQLALRQPLGLEPLRGLTRQQPEAREAVRQGDGAQGVRIRVRALAVGDEAGRPRFGRPRFRVVRGRGLYPRDSGDQRGRADDDPATLALPPRGRGRVVARPSAQNTSAPVRILFQENGAAVAGVWVMSTSTPGPEAGRRSAGGRGGSVVE</sequence>